<accession>A0ABS7QKT9</accession>
<evidence type="ECO:0000256" key="2">
    <source>
        <dbReference type="SAM" id="Phobius"/>
    </source>
</evidence>
<name>A0ABS7QKT9_9ACTN</name>
<protein>
    <submittedName>
        <fullName evidence="3">Uncharacterized protein</fullName>
    </submittedName>
</protein>
<keyword evidence="2" id="KW-1133">Transmembrane helix</keyword>
<comment type="caution">
    <text evidence="3">The sequence shown here is derived from an EMBL/GenBank/DDBJ whole genome shotgun (WGS) entry which is preliminary data.</text>
</comment>
<keyword evidence="4" id="KW-1185">Reference proteome</keyword>
<reference evidence="3 4" key="1">
    <citation type="submission" date="2021-08" db="EMBL/GenBank/DDBJ databases">
        <title>WGS of actinomycetes from Thailand.</title>
        <authorList>
            <person name="Thawai C."/>
        </authorList>
    </citation>
    <scope>NUCLEOTIDE SEQUENCE [LARGE SCALE GENOMIC DNA]</scope>
    <source>
        <strain evidence="3 4">PLK6-54</strain>
    </source>
</reference>
<feature type="transmembrane region" description="Helical" evidence="2">
    <location>
        <begin position="48"/>
        <end position="70"/>
    </location>
</feature>
<proteinExistence type="predicted"/>
<keyword evidence="2" id="KW-0472">Membrane</keyword>
<evidence type="ECO:0000256" key="1">
    <source>
        <dbReference type="SAM" id="MobiDB-lite"/>
    </source>
</evidence>
<evidence type="ECO:0000313" key="4">
    <source>
        <dbReference type="Proteomes" id="UP000778578"/>
    </source>
</evidence>
<organism evidence="3 4">
    <name type="scientific">Actinacidiphila acidipaludis</name>
    <dbReference type="NCBI Taxonomy" id="2873382"/>
    <lineage>
        <taxon>Bacteria</taxon>
        <taxon>Bacillati</taxon>
        <taxon>Actinomycetota</taxon>
        <taxon>Actinomycetes</taxon>
        <taxon>Kitasatosporales</taxon>
        <taxon>Streptomycetaceae</taxon>
        <taxon>Actinacidiphila</taxon>
    </lineage>
</organism>
<dbReference type="Proteomes" id="UP000778578">
    <property type="component" value="Unassembled WGS sequence"/>
</dbReference>
<keyword evidence="2" id="KW-0812">Transmembrane</keyword>
<feature type="region of interest" description="Disordered" evidence="1">
    <location>
        <begin position="1"/>
        <end position="42"/>
    </location>
</feature>
<evidence type="ECO:0000313" key="3">
    <source>
        <dbReference type="EMBL" id="MBY8882404.1"/>
    </source>
</evidence>
<dbReference type="RefSeq" id="WP_222968686.1">
    <property type="nucleotide sequence ID" value="NZ_JAINZZ010000072.1"/>
</dbReference>
<gene>
    <name evidence="3" type="ORF">K7862_32915</name>
</gene>
<dbReference type="EMBL" id="JAINZZ010000072">
    <property type="protein sequence ID" value="MBY8882404.1"/>
    <property type="molecule type" value="Genomic_DNA"/>
</dbReference>
<sequence>MTHYPMTHIDLTQAGNDGRGSAGSAAAPHGRHARPEPATHHAAGSLPAAHILLLSLSALVVLAAALLVTLT</sequence>